<dbReference type="PROSITE" id="PS50977">
    <property type="entry name" value="HTH_TETR_2"/>
    <property type="match status" value="1"/>
</dbReference>
<dbReference type="InterPro" id="IPR001647">
    <property type="entry name" value="HTH_TetR"/>
</dbReference>
<evidence type="ECO:0000259" key="3">
    <source>
        <dbReference type="PROSITE" id="PS50977"/>
    </source>
</evidence>
<dbReference type="Pfam" id="PF17918">
    <property type="entry name" value="TetR_C_15"/>
    <property type="match status" value="1"/>
</dbReference>
<feature type="domain" description="HTH tetR-type" evidence="3">
    <location>
        <begin position="22"/>
        <end position="82"/>
    </location>
</feature>
<dbReference type="PANTHER" id="PTHR30055">
    <property type="entry name" value="HTH-TYPE TRANSCRIPTIONAL REGULATOR RUTR"/>
    <property type="match status" value="1"/>
</dbReference>
<dbReference type="AlphaFoldDB" id="A0A158IU55"/>
<dbReference type="InterPro" id="IPR041669">
    <property type="entry name" value="TetR_C_15"/>
</dbReference>
<organism evidence="4 5">
    <name type="scientific">Caballeronia udeis</name>
    <dbReference type="NCBI Taxonomy" id="1232866"/>
    <lineage>
        <taxon>Bacteria</taxon>
        <taxon>Pseudomonadati</taxon>
        <taxon>Pseudomonadota</taxon>
        <taxon>Betaproteobacteria</taxon>
        <taxon>Burkholderiales</taxon>
        <taxon>Burkholderiaceae</taxon>
        <taxon>Caballeronia</taxon>
    </lineage>
</organism>
<dbReference type="InterPro" id="IPR009057">
    <property type="entry name" value="Homeodomain-like_sf"/>
</dbReference>
<dbReference type="GO" id="GO:0003700">
    <property type="term" value="F:DNA-binding transcription factor activity"/>
    <property type="evidence" value="ECO:0007669"/>
    <property type="project" value="TreeGrafter"/>
</dbReference>
<evidence type="ECO:0000313" key="5">
    <source>
        <dbReference type="Proteomes" id="UP000054683"/>
    </source>
</evidence>
<accession>A0A158IU55</accession>
<dbReference type="PRINTS" id="PR00455">
    <property type="entry name" value="HTHTETR"/>
</dbReference>
<sequence length="209" mass="22621">MIPPTHVPDAPRGSEPKREKGRLRVAAIMEAGVQVFTEKGYDAATMTEIAARSGTAIGSLYRFFPSKESLADALLLRYALHVKNGLAEMAQQVADLALESVADAFVDFMFVLQSQRSFAIALVDARGGSVDERARFREVMRGGVADILRKAVPGISRAKAKVMAIVLLQTLKGVISTANEEPAMQAMILAEIRELVRTYLASASGRKSK</sequence>
<dbReference type="Proteomes" id="UP000054683">
    <property type="component" value="Unassembled WGS sequence"/>
</dbReference>
<dbReference type="InterPro" id="IPR050109">
    <property type="entry name" value="HTH-type_TetR-like_transc_reg"/>
</dbReference>
<dbReference type="PANTHER" id="PTHR30055:SF226">
    <property type="entry name" value="HTH-TYPE TRANSCRIPTIONAL REGULATOR PKSA"/>
    <property type="match status" value="1"/>
</dbReference>
<evidence type="ECO:0000313" key="4">
    <source>
        <dbReference type="EMBL" id="SAL60035.1"/>
    </source>
</evidence>
<evidence type="ECO:0000256" key="1">
    <source>
        <dbReference type="ARBA" id="ARBA00023125"/>
    </source>
</evidence>
<dbReference type="Pfam" id="PF00440">
    <property type="entry name" value="TetR_N"/>
    <property type="match status" value="1"/>
</dbReference>
<dbReference type="GO" id="GO:0000976">
    <property type="term" value="F:transcription cis-regulatory region binding"/>
    <property type="evidence" value="ECO:0007669"/>
    <property type="project" value="TreeGrafter"/>
</dbReference>
<gene>
    <name evidence="4" type="ORF">AWB69_06651</name>
</gene>
<reference evidence="4 5" key="1">
    <citation type="submission" date="2016-01" db="EMBL/GenBank/DDBJ databases">
        <authorList>
            <person name="Oliw E.H."/>
        </authorList>
    </citation>
    <scope>NUCLEOTIDE SEQUENCE [LARGE SCALE GENOMIC DNA]</scope>
    <source>
        <strain evidence="4">LMG 27134</strain>
    </source>
</reference>
<keyword evidence="1 2" id="KW-0238">DNA-binding</keyword>
<feature type="DNA-binding region" description="H-T-H motif" evidence="2">
    <location>
        <begin position="45"/>
        <end position="64"/>
    </location>
</feature>
<dbReference type="SUPFAM" id="SSF46689">
    <property type="entry name" value="Homeodomain-like"/>
    <property type="match status" value="1"/>
</dbReference>
<proteinExistence type="predicted"/>
<dbReference type="OrthoDB" id="9816320at2"/>
<dbReference type="Gene3D" id="1.10.357.10">
    <property type="entry name" value="Tetracycline Repressor, domain 2"/>
    <property type="match status" value="1"/>
</dbReference>
<name>A0A158IU55_9BURK</name>
<dbReference type="EMBL" id="FCOK02000061">
    <property type="protein sequence ID" value="SAL60035.1"/>
    <property type="molecule type" value="Genomic_DNA"/>
</dbReference>
<dbReference type="RefSeq" id="WP_062090902.1">
    <property type="nucleotide sequence ID" value="NZ_FCOK02000061.1"/>
</dbReference>
<evidence type="ECO:0000256" key="2">
    <source>
        <dbReference type="PROSITE-ProRule" id="PRU00335"/>
    </source>
</evidence>
<protein>
    <submittedName>
        <fullName evidence="4">TetR family transcriptional regulator</fullName>
    </submittedName>
</protein>